<dbReference type="Proteomes" id="UP000438476">
    <property type="component" value="Unassembled WGS sequence"/>
</dbReference>
<feature type="signal peptide" evidence="7">
    <location>
        <begin position="1"/>
        <end position="25"/>
    </location>
</feature>
<keyword evidence="6" id="KW-0326">Glycosidase</keyword>
<comment type="similarity">
    <text evidence="2">Belongs to the glycosyl hydrolase 3 family.</text>
</comment>
<keyword evidence="5 9" id="KW-0378">Hydrolase</keyword>
<feature type="chain" id="PRO_5026254186" description="beta-glucosidase" evidence="7">
    <location>
        <begin position="26"/>
        <end position="674"/>
    </location>
</feature>
<evidence type="ECO:0000256" key="1">
    <source>
        <dbReference type="ARBA" id="ARBA00000448"/>
    </source>
</evidence>
<evidence type="ECO:0000256" key="3">
    <source>
        <dbReference type="ARBA" id="ARBA00012744"/>
    </source>
</evidence>
<comment type="catalytic activity">
    <reaction evidence="1">
        <text>Hydrolysis of terminal, non-reducing beta-D-glucosyl residues with release of beta-D-glucose.</text>
        <dbReference type="EC" id="3.2.1.21"/>
    </reaction>
</comment>
<dbReference type="Gene3D" id="3.40.50.1700">
    <property type="entry name" value="Glycoside hydrolase family 3 C-terminal domain"/>
    <property type="match status" value="1"/>
</dbReference>
<dbReference type="Pfam" id="PF00933">
    <property type="entry name" value="Glyco_hydro_3"/>
    <property type="match status" value="1"/>
</dbReference>
<comment type="caution">
    <text evidence="9">The sequence shown here is derived from an EMBL/GenBank/DDBJ whole genome shotgun (WGS) entry which is preliminary data.</text>
</comment>
<dbReference type="PANTHER" id="PTHR30620:SF16">
    <property type="entry name" value="LYSOSOMAL BETA GLUCOSIDASE"/>
    <property type="match status" value="1"/>
</dbReference>
<evidence type="ECO:0000256" key="5">
    <source>
        <dbReference type="ARBA" id="ARBA00022801"/>
    </source>
</evidence>
<dbReference type="EC" id="3.2.1.21" evidence="3"/>
<accession>A0A6I4T4U9</accession>
<dbReference type="OrthoDB" id="9781691at2"/>
<organism evidence="9 10">
    <name type="scientific">Altericroceibacterium endophyticum</name>
    <dbReference type="NCBI Taxonomy" id="1808508"/>
    <lineage>
        <taxon>Bacteria</taxon>
        <taxon>Pseudomonadati</taxon>
        <taxon>Pseudomonadota</taxon>
        <taxon>Alphaproteobacteria</taxon>
        <taxon>Sphingomonadales</taxon>
        <taxon>Erythrobacteraceae</taxon>
        <taxon>Altericroceibacterium</taxon>
    </lineage>
</organism>
<dbReference type="InterPro" id="IPR001764">
    <property type="entry name" value="Glyco_hydro_3_N"/>
</dbReference>
<keyword evidence="4 7" id="KW-0732">Signal</keyword>
<evidence type="ECO:0000313" key="10">
    <source>
        <dbReference type="Proteomes" id="UP000438476"/>
    </source>
</evidence>
<dbReference type="InterPro" id="IPR036962">
    <property type="entry name" value="Glyco_hydro_3_N_sf"/>
</dbReference>
<name>A0A6I4T4U9_9SPHN</name>
<dbReference type="RefSeq" id="WP_160735399.1">
    <property type="nucleotide sequence ID" value="NZ_WTYT01000002.1"/>
</dbReference>
<dbReference type="GO" id="GO:0009251">
    <property type="term" value="P:glucan catabolic process"/>
    <property type="evidence" value="ECO:0007669"/>
    <property type="project" value="TreeGrafter"/>
</dbReference>
<reference evidence="9 10" key="1">
    <citation type="submission" date="2019-12" db="EMBL/GenBank/DDBJ databases">
        <title>Genomic-based taxomic classification of the family Erythrobacteraceae.</title>
        <authorList>
            <person name="Xu L."/>
        </authorList>
    </citation>
    <scope>NUCLEOTIDE SEQUENCE [LARGE SCALE GENOMIC DNA]</scope>
    <source>
        <strain evidence="9 10">LMG 29518</strain>
    </source>
</reference>
<dbReference type="InterPro" id="IPR017853">
    <property type="entry name" value="GH"/>
</dbReference>
<evidence type="ECO:0000259" key="8">
    <source>
        <dbReference type="Pfam" id="PF00933"/>
    </source>
</evidence>
<dbReference type="PANTHER" id="PTHR30620">
    <property type="entry name" value="PERIPLASMIC BETA-GLUCOSIDASE-RELATED"/>
    <property type="match status" value="1"/>
</dbReference>
<dbReference type="Gene3D" id="3.20.20.300">
    <property type="entry name" value="Glycoside hydrolase, family 3, N-terminal domain"/>
    <property type="match status" value="1"/>
</dbReference>
<sequence>MKNKNLTALKLSLTFSVCSALAACAAPASTQAALDTSSGLAEQPVLSSRSKAVLSDEGMRFRDLDSDDALTPYEDWRLTPEERARDLTARMTLEEKVGMLLHASLRGAGGSFDRSVDSYDLGLVDQMVNRNHVSSFITRLTAPAAKFAEENNKVQEIAENTRLGIPVTISSDPRNHFQYVPGASNVGGGFSQWPEPMGFAALGERNVVREFAAIARREYRAVGIQMTLSPQADLASEPRWPRQSGTFGTGPAMISAMVGAYVAGFQGSDDGLTPDGVITVVKHWVGYGAQPEGFDAHNYYGRFADLPGRSIDAHLAAFDGAFEAHVVGIMPAYPVLRHVTLNGEELEPVAPGFNRQLLTDELRDKRNYQGIILSDWLVTRDCNEICRAPTKEHPQDLSDVATSWGVTDISEEARFAMGLQAGVDQFGGIDDPEPLLRAVRDGLVEEGRIDRSVERLLTSKFELGLFENPYVDPSAAARILGDADVQSRAEIVQAKAQVMLQNNGQLLPVAAQSGRKVWLYGMGQEAARAAGFTVVDNPADADFAIIRTEAPFETLHPYHFFGSRQHEGRLDFRPGDAAYDALIEAKAAGLPSVFAIFLDRPAILGNVIDKADVVLGNFGASDKAVIDAITGRIRPEGHLPFELPSSMTAVENQDPAVVNDSRMPLFPVGSGLQY</sequence>
<dbReference type="PROSITE" id="PS51257">
    <property type="entry name" value="PROKAR_LIPOPROTEIN"/>
    <property type="match status" value="1"/>
</dbReference>
<evidence type="ECO:0000256" key="2">
    <source>
        <dbReference type="ARBA" id="ARBA00005336"/>
    </source>
</evidence>
<evidence type="ECO:0000313" key="9">
    <source>
        <dbReference type="EMBL" id="MXO64940.1"/>
    </source>
</evidence>
<dbReference type="InterPro" id="IPR051915">
    <property type="entry name" value="Cellulose_Degrad_GH3"/>
</dbReference>
<evidence type="ECO:0000256" key="4">
    <source>
        <dbReference type="ARBA" id="ARBA00022729"/>
    </source>
</evidence>
<evidence type="ECO:0000256" key="6">
    <source>
        <dbReference type="ARBA" id="ARBA00023295"/>
    </source>
</evidence>
<dbReference type="AlphaFoldDB" id="A0A6I4T4U9"/>
<feature type="domain" description="Glycoside hydrolase family 3 N-terminal" evidence="8">
    <location>
        <begin position="123"/>
        <end position="458"/>
    </location>
</feature>
<protein>
    <recommendedName>
        <fullName evidence="3">beta-glucosidase</fullName>
        <ecNumber evidence="3">3.2.1.21</ecNumber>
    </recommendedName>
</protein>
<dbReference type="InterPro" id="IPR036881">
    <property type="entry name" value="Glyco_hydro_3_C_sf"/>
</dbReference>
<dbReference type="GO" id="GO:0008422">
    <property type="term" value="F:beta-glucosidase activity"/>
    <property type="evidence" value="ECO:0007669"/>
    <property type="project" value="UniProtKB-EC"/>
</dbReference>
<evidence type="ECO:0000256" key="7">
    <source>
        <dbReference type="SAM" id="SignalP"/>
    </source>
</evidence>
<proteinExistence type="inferred from homology"/>
<dbReference type="SUPFAM" id="SSF51445">
    <property type="entry name" value="(Trans)glycosidases"/>
    <property type="match status" value="1"/>
</dbReference>
<keyword evidence="10" id="KW-1185">Reference proteome</keyword>
<dbReference type="SUPFAM" id="SSF52279">
    <property type="entry name" value="Beta-D-glucan exohydrolase, C-terminal domain"/>
    <property type="match status" value="1"/>
</dbReference>
<gene>
    <name evidence="9" type="ORF">GRI91_04155</name>
</gene>
<dbReference type="PRINTS" id="PR00133">
    <property type="entry name" value="GLHYDRLASE3"/>
</dbReference>
<dbReference type="EMBL" id="WTYT01000002">
    <property type="protein sequence ID" value="MXO64940.1"/>
    <property type="molecule type" value="Genomic_DNA"/>
</dbReference>